<dbReference type="Pfam" id="PF09388">
    <property type="entry name" value="SpoOE-like"/>
    <property type="match status" value="1"/>
</dbReference>
<organism evidence="1 2">
    <name type="scientific">Sulfobacillus thermosulfidooxidans</name>
    <dbReference type="NCBI Taxonomy" id="28034"/>
    <lineage>
        <taxon>Bacteria</taxon>
        <taxon>Bacillati</taxon>
        <taxon>Bacillota</taxon>
        <taxon>Clostridia</taxon>
        <taxon>Eubacteriales</taxon>
        <taxon>Clostridiales Family XVII. Incertae Sedis</taxon>
        <taxon>Sulfobacillus</taxon>
    </lineage>
</organism>
<dbReference type="GO" id="GO:0043937">
    <property type="term" value="P:regulation of sporulation"/>
    <property type="evidence" value="ECO:0007669"/>
    <property type="project" value="InterPro"/>
</dbReference>
<gene>
    <name evidence="1" type="ORF">C7B47_14885</name>
</gene>
<reference evidence="1 2" key="1">
    <citation type="journal article" date="2014" name="BMC Genomics">
        <title>Comparison of environmental and isolate Sulfobacillus genomes reveals diverse carbon, sulfur, nitrogen, and hydrogen metabolisms.</title>
        <authorList>
            <person name="Justice N.B."/>
            <person name="Norman A."/>
            <person name="Brown C.T."/>
            <person name="Singh A."/>
            <person name="Thomas B.C."/>
            <person name="Banfield J.F."/>
        </authorList>
    </citation>
    <scope>NUCLEOTIDE SEQUENCE [LARGE SCALE GENOMIC DNA]</scope>
    <source>
        <strain evidence="1">AMDSBA5</strain>
    </source>
</reference>
<sequence>MTATECQQILRRIAALRQQLLDVASDSDMLTDPQVLACSQALDRVIEEWYMKSSYDCERQIRLSS</sequence>
<protein>
    <submittedName>
        <fullName evidence="1">Spo0E family sporulation regulatory protein-aspartic acid phosphatase</fullName>
    </submittedName>
</protein>
<dbReference type="EMBL" id="PXYX01000055">
    <property type="protein sequence ID" value="PSR24396.1"/>
    <property type="molecule type" value="Genomic_DNA"/>
</dbReference>
<dbReference type="InterPro" id="IPR037208">
    <property type="entry name" value="Spo0E-like_sf"/>
</dbReference>
<evidence type="ECO:0000313" key="1">
    <source>
        <dbReference type="EMBL" id="PSR24396.1"/>
    </source>
</evidence>
<proteinExistence type="predicted"/>
<dbReference type="RefSeq" id="WP_020373744.1">
    <property type="nucleotide sequence ID" value="NZ_MDZD01000010.1"/>
</dbReference>
<dbReference type="SUPFAM" id="SSF140500">
    <property type="entry name" value="BAS1536-like"/>
    <property type="match status" value="1"/>
</dbReference>
<comment type="caution">
    <text evidence="1">The sequence shown here is derived from an EMBL/GenBank/DDBJ whole genome shotgun (WGS) entry which is preliminary data.</text>
</comment>
<name>A0A1R0IHN2_SULTH</name>
<evidence type="ECO:0000313" key="2">
    <source>
        <dbReference type="Proteomes" id="UP000242705"/>
    </source>
</evidence>
<dbReference type="AlphaFoldDB" id="A0A1R0IHN2"/>
<dbReference type="Gene3D" id="4.10.280.10">
    <property type="entry name" value="Helix-loop-helix DNA-binding domain"/>
    <property type="match status" value="1"/>
</dbReference>
<dbReference type="InterPro" id="IPR018540">
    <property type="entry name" value="Spo0E-like"/>
</dbReference>
<accession>A0A1R0IHN2</accession>
<dbReference type="Proteomes" id="UP000242705">
    <property type="component" value="Unassembled WGS sequence"/>
</dbReference>
<dbReference type="GO" id="GO:0046983">
    <property type="term" value="F:protein dimerization activity"/>
    <property type="evidence" value="ECO:0007669"/>
    <property type="project" value="InterPro"/>
</dbReference>
<dbReference type="InterPro" id="IPR036638">
    <property type="entry name" value="HLH_DNA-bd_sf"/>
</dbReference>